<evidence type="ECO:0000256" key="6">
    <source>
        <dbReference type="SAM" id="Coils"/>
    </source>
</evidence>
<keyword evidence="3 8" id="KW-0732">Signal</keyword>
<keyword evidence="6" id="KW-0175">Coiled coil</keyword>
<evidence type="ECO:0000256" key="5">
    <source>
        <dbReference type="ARBA" id="ARBA00023136"/>
    </source>
</evidence>
<dbReference type="Pfam" id="PF08239">
    <property type="entry name" value="SH3_3"/>
    <property type="match status" value="1"/>
</dbReference>
<gene>
    <name evidence="10" type="ORF">ACFODX_07725</name>
</gene>
<accession>A0ABV7FCV8</accession>
<evidence type="ECO:0000313" key="11">
    <source>
        <dbReference type="Proteomes" id="UP001595555"/>
    </source>
</evidence>
<name>A0ABV7FCV8_9GAMM</name>
<feature type="transmembrane region" description="Helical" evidence="7">
    <location>
        <begin position="190"/>
        <end position="210"/>
    </location>
</feature>
<dbReference type="Gene3D" id="2.30.30.40">
    <property type="entry name" value="SH3 Domains"/>
    <property type="match status" value="1"/>
</dbReference>
<evidence type="ECO:0000256" key="8">
    <source>
        <dbReference type="SAM" id="SignalP"/>
    </source>
</evidence>
<dbReference type="RefSeq" id="WP_378117723.1">
    <property type="nucleotide sequence ID" value="NZ_JBHRTF010000003.1"/>
</dbReference>
<evidence type="ECO:0000256" key="7">
    <source>
        <dbReference type="SAM" id="Phobius"/>
    </source>
</evidence>
<comment type="subcellular location">
    <subcellularLocation>
        <location evidence="1">Membrane</location>
        <topology evidence="1">Single-pass membrane protein</topology>
    </subcellularLocation>
</comment>
<evidence type="ECO:0000259" key="9">
    <source>
        <dbReference type="Pfam" id="PF08239"/>
    </source>
</evidence>
<keyword evidence="11" id="KW-1185">Reference proteome</keyword>
<keyword evidence="5 7" id="KW-0472">Membrane</keyword>
<evidence type="ECO:0000256" key="4">
    <source>
        <dbReference type="ARBA" id="ARBA00022989"/>
    </source>
</evidence>
<keyword evidence="4 7" id="KW-1133">Transmembrane helix</keyword>
<feature type="signal peptide" evidence="8">
    <location>
        <begin position="1"/>
        <end position="26"/>
    </location>
</feature>
<keyword evidence="2 7" id="KW-0812">Transmembrane</keyword>
<dbReference type="NCBIfam" id="TIGR04211">
    <property type="entry name" value="SH3_and_anchor"/>
    <property type="match status" value="1"/>
</dbReference>
<dbReference type="InterPro" id="IPR003646">
    <property type="entry name" value="SH3-like_bac-type"/>
</dbReference>
<protein>
    <submittedName>
        <fullName evidence="10">TIGR04211 family SH3 domain-containing protein</fullName>
    </submittedName>
</protein>
<feature type="domain" description="SH3b" evidence="9">
    <location>
        <begin position="37"/>
        <end position="93"/>
    </location>
</feature>
<comment type="caution">
    <text evidence="10">The sequence shown here is derived from an EMBL/GenBank/DDBJ whole genome shotgun (WGS) entry which is preliminary data.</text>
</comment>
<feature type="chain" id="PRO_5047145348" evidence="8">
    <location>
        <begin position="27"/>
        <end position="220"/>
    </location>
</feature>
<feature type="coiled-coil region" evidence="6">
    <location>
        <begin position="105"/>
        <end position="184"/>
    </location>
</feature>
<proteinExistence type="predicted"/>
<evidence type="ECO:0000256" key="1">
    <source>
        <dbReference type="ARBA" id="ARBA00004167"/>
    </source>
</evidence>
<dbReference type="EMBL" id="JBHRTF010000003">
    <property type="protein sequence ID" value="MFC3115440.1"/>
    <property type="molecule type" value="Genomic_DNA"/>
</dbReference>
<evidence type="ECO:0000313" key="10">
    <source>
        <dbReference type="EMBL" id="MFC3115440.1"/>
    </source>
</evidence>
<dbReference type="InterPro" id="IPR016476">
    <property type="entry name" value="SH3_dom_pro"/>
</dbReference>
<dbReference type="Proteomes" id="UP001595555">
    <property type="component" value="Unassembled WGS sequence"/>
</dbReference>
<reference evidence="11" key="1">
    <citation type="journal article" date="2019" name="Int. J. Syst. Evol. Microbiol.">
        <title>The Global Catalogue of Microorganisms (GCM) 10K type strain sequencing project: providing services to taxonomists for standard genome sequencing and annotation.</title>
        <authorList>
            <consortium name="The Broad Institute Genomics Platform"/>
            <consortium name="The Broad Institute Genome Sequencing Center for Infectious Disease"/>
            <person name="Wu L."/>
            <person name="Ma J."/>
        </authorList>
    </citation>
    <scope>NUCLEOTIDE SEQUENCE [LARGE SCALE GENOMIC DNA]</scope>
    <source>
        <strain evidence="11">KCTC 52237</strain>
    </source>
</reference>
<organism evidence="10 11">
    <name type="scientific">Cellvibrio fontiphilus</name>
    <dbReference type="NCBI Taxonomy" id="1815559"/>
    <lineage>
        <taxon>Bacteria</taxon>
        <taxon>Pseudomonadati</taxon>
        <taxon>Pseudomonadota</taxon>
        <taxon>Gammaproteobacteria</taxon>
        <taxon>Cellvibrionales</taxon>
        <taxon>Cellvibrionaceae</taxon>
        <taxon>Cellvibrio</taxon>
    </lineage>
</organism>
<sequence length="220" mass="24519">MKKYLAFLSAGLSLLALPLASLPAAAIEKYVSDVIYVPVRSDKSPQAGILQQGVPSGTKLNFLREEIGADNNLWSLVVTPEGTEGWIRSQNISDKPTAALKLAALSDSSRNLLSLQTENTELKAQLEKLQQEHQQLLNDTEDMRQAATTAMNLEEEHQRMLTENQLLQTHADVLKAENEKLKDSDRFNHWLYGGGLIIGGVLLSFILQGIGRRKRKSEWR</sequence>
<evidence type="ECO:0000256" key="2">
    <source>
        <dbReference type="ARBA" id="ARBA00022692"/>
    </source>
</evidence>
<evidence type="ECO:0000256" key="3">
    <source>
        <dbReference type="ARBA" id="ARBA00022729"/>
    </source>
</evidence>